<protein>
    <submittedName>
        <fullName evidence="2">Predicted protein</fullName>
    </submittedName>
</protein>
<dbReference type="GeneID" id="123402898"/>
<accession>F2EEG7</accession>
<evidence type="ECO:0000313" key="2">
    <source>
        <dbReference type="EMBL" id="BAK05739.1"/>
    </source>
</evidence>
<proteinExistence type="evidence at transcript level"/>
<organism evidence="2">
    <name type="scientific">Hordeum vulgare subsp. vulgare</name>
    <name type="common">Domesticated barley</name>
    <dbReference type="NCBI Taxonomy" id="112509"/>
    <lineage>
        <taxon>Eukaryota</taxon>
        <taxon>Viridiplantae</taxon>
        <taxon>Streptophyta</taxon>
        <taxon>Embryophyta</taxon>
        <taxon>Tracheophyta</taxon>
        <taxon>Spermatophyta</taxon>
        <taxon>Magnoliopsida</taxon>
        <taxon>Liliopsida</taxon>
        <taxon>Poales</taxon>
        <taxon>Poaceae</taxon>
        <taxon>BOP clade</taxon>
        <taxon>Pooideae</taxon>
        <taxon>Triticodae</taxon>
        <taxon>Triticeae</taxon>
        <taxon>Hordeinae</taxon>
        <taxon>Hordeum</taxon>
    </lineage>
</organism>
<dbReference type="AlphaFoldDB" id="F2EEG7"/>
<sequence>MTTPPWGPCGGARGARPRPRPREGAGGEAMSRAATGQMGVALSGEPARWTGVADGHNHGQLRPRDHNAGTVTRPRHGRGRDAQPGAGAALLGGGHLRPGDRGWGAPVGIGRGPGRRLGGRALGATQVIASCGVKVRIQRHR</sequence>
<feature type="region of interest" description="Disordered" evidence="1">
    <location>
        <begin position="1"/>
        <end position="85"/>
    </location>
</feature>
<name>F2EEG7_HORVV</name>
<dbReference type="RefSeq" id="XP_044952799.1">
    <property type="nucleotide sequence ID" value="XM_045096864.1"/>
</dbReference>
<dbReference type="KEGG" id="hvg:123402898"/>
<evidence type="ECO:0000256" key="1">
    <source>
        <dbReference type="SAM" id="MobiDB-lite"/>
    </source>
</evidence>
<reference evidence="2" key="1">
    <citation type="journal article" date="2011" name="Plant Physiol.">
        <title>Comprehensive sequence analysis of 24,783 barley full-length cDNAs derived from 12 clone libraries.</title>
        <authorList>
            <person name="Matsumoto T."/>
            <person name="Tanaka T."/>
            <person name="Sakai H."/>
            <person name="Amano N."/>
            <person name="Kanamori H."/>
            <person name="Kurita K."/>
            <person name="Kikuta A."/>
            <person name="Kamiya K."/>
            <person name="Yamamoto M."/>
            <person name="Ikawa H."/>
            <person name="Fujii N."/>
            <person name="Hori K."/>
            <person name="Itoh T."/>
            <person name="Sato K."/>
        </authorList>
    </citation>
    <scope>NUCLEOTIDE SEQUENCE</scope>
    <source>
        <tissue evidence="2">Flower</tissue>
    </source>
</reference>
<dbReference type="EMBL" id="AK374543">
    <property type="protein sequence ID" value="BAK05739.1"/>
    <property type="molecule type" value="mRNA"/>
</dbReference>